<evidence type="ECO:0000256" key="1">
    <source>
        <dbReference type="SAM" id="MobiDB-lite"/>
    </source>
</evidence>
<keyword evidence="2" id="KW-1185">Reference proteome</keyword>
<protein>
    <submittedName>
        <fullName evidence="3">Vegetative cell wall protein gp1</fullName>
    </submittedName>
</protein>
<dbReference type="AlphaFoldDB" id="A0A0R3S3C6"/>
<organism evidence="2 3">
    <name type="scientific">Elaeophora elaphi</name>
    <dbReference type="NCBI Taxonomy" id="1147741"/>
    <lineage>
        <taxon>Eukaryota</taxon>
        <taxon>Metazoa</taxon>
        <taxon>Ecdysozoa</taxon>
        <taxon>Nematoda</taxon>
        <taxon>Chromadorea</taxon>
        <taxon>Rhabditida</taxon>
        <taxon>Spirurina</taxon>
        <taxon>Spiruromorpha</taxon>
        <taxon>Filarioidea</taxon>
        <taxon>Onchocercidae</taxon>
        <taxon>Elaeophora</taxon>
    </lineage>
</organism>
<name>A0A0R3S3C6_9BILA</name>
<feature type="compositionally biased region" description="Pro residues" evidence="1">
    <location>
        <begin position="165"/>
        <end position="176"/>
    </location>
</feature>
<dbReference type="WBParaSite" id="EEL_0000926101-mRNA-1">
    <property type="protein sequence ID" value="EEL_0000926101-mRNA-1"/>
    <property type="gene ID" value="EEL_0000926101"/>
</dbReference>
<evidence type="ECO:0000313" key="3">
    <source>
        <dbReference type="WBParaSite" id="EEL_0000926101-mRNA-1"/>
    </source>
</evidence>
<feature type="region of interest" description="Disordered" evidence="1">
    <location>
        <begin position="1"/>
        <end position="34"/>
    </location>
</feature>
<evidence type="ECO:0000313" key="2">
    <source>
        <dbReference type="Proteomes" id="UP000050640"/>
    </source>
</evidence>
<proteinExistence type="predicted"/>
<sequence length="486" mass="53480">MSEQQLGRKDEQRDEGKDREEPEQPKTSRSAGRVVRSLSETLFFGSLNAQQSAAIRPMSMKDAITNCSLRFQPRRNGNLFRNCPYRKRRQRLEALRQRLQGKVPIPTQRSQLLNGSLHNHRSTRRIHVPSRRHHVLMKRGRMDDLTRSVYPNFTPASFGRLSPPHSHPPPPLPPNPNTRDLPHGLLPLHEFNPGFRSVPPDFYLPPQTASGAGAPPGFYLPLQATPGIGMQPGLMSHRFHPPLGFGAVSDLYAPPPVATGTAAPPGIFPLPQVPFGISISSGSFPPQPVPGVGTPLGFSPLPQGVPGLGAPLTFQPLSQPAFGISPMLPFSQQDLSHEKSDQASAASQSIIPPPELSLSTEMFDTVPSASTSTASTAIPPTSPSQQITSRPRQSEPAYERELISTRSGDYRTVTANVPSLESLEFTPQLSLPIVRLRGGLFVYNCEERMVIVTQMSNQRCHIYNFWLSKSSSNKRLIDRFAYSKAL</sequence>
<dbReference type="STRING" id="1147741.A0A0R3S3C6"/>
<dbReference type="Proteomes" id="UP000050640">
    <property type="component" value="Unplaced"/>
</dbReference>
<reference evidence="3" key="1">
    <citation type="submission" date="2017-02" db="UniProtKB">
        <authorList>
            <consortium name="WormBaseParasite"/>
        </authorList>
    </citation>
    <scope>IDENTIFICATION</scope>
</reference>
<feature type="region of interest" description="Disordered" evidence="1">
    <location>
        <begin position="365"/>
        <end position="399"/>
    </location>
</feature>
<accession>A0A0R3S3C6</accession>
<feature type="compositionally biased region" description="Low complexity" evidence="1">
    <location>
        <begin position="367"/>
        <end position="379"/>
    </location>
</feature>
<feature type="region of interest" description="Disordered" evidence="1">
    <location>
        <begin position="155"/>
        <end position="182"/>
    </location>
</feature>
<feature type="compositionally biased region" description="Basic and acidic residues" evidence="1">
    <location>
        <begin position="1"/>
        <end position="26"/>
    </location>
</feature>